<sequence length="331" mass="35020">MAHRPYIALCPGLGGHDRRLPPDLWPVVGGARAWERADAAAVGCGLKPLSDIAREPEGEPENGAVPPGFRGEVFRFVLTVALHEVLSAQGAVPQALLGHSFGHQSALICAGAFTVDDGVRLLVAREEVLRRHAPKGTGMTTLDVGAAEARALLARVADPLLAVACYNCPRRTVVCGPDGSLARVEELARARGGTAIRLPTPYAFHGPALAGAVEPLRAASRSIRQHPLRTPVFSAVTGRFCRDSDDLLGEMAHAVAHPVHFLGAVRELRAGGAETYVDHGLKPMLTPLLRQCDPDAATHHCLDPYHPAPLTVGQVLRDLAGARPNPQGRTG</sequence>
<proteinExistence type="predicted"/>
<name>A0ABW7UL05_9ACTN</name>
<organism evidence="6 7">
    <name type="scientific">Streptomyces pathocidini</name>
    <dbReference type="NCBI Taxonomy" id="1650571"/>
    <lineage>
        <taxon>Bacteria</taxon>
        <taxon>Bacillati</taxon>
        <taxon>Actinomycetota</taxon>
        <taxon>Actinomycetes</taxon>
        <taxon>Kitasatosporales</taxon>
        <taxon>Streptomycetaceae</taxon>
        <taxon>Streptomyces</taxon>
    </lineage>
</organism>
<evidence type="ECO:0000256" key="2">
    <source>
        <dbReference type="ARBA" id="ARBA00022679"/>
    </source>
</evidence>
<reference evidence="6 7" key="1">
    <citation type="submission" date="2024-10" db="EMBL/GenBank/DDBJ databases">
        <title>The Natural Products Discovery Center: Release of the First 8490 Sequenced Strains for Exploring Actinobacteria Biosynthetic Diversity.</title>
        <authorList>
            <person name="Kalkreuter E."/>
            <person name="Kautsar S.A."/>
            <person name="Yang D."/>
            <person name="Bader C.D."/>
            <person name="Teijaro C.N."/>
            <person name="Fluegel L."/>
            <person name="Davis C.M."/>
            <person name="Simpson J.R."/>
            <person name="Lauterbach L."/>
            <person name="Steele A.D."/>
            <person name="Gui C."/>
            <person name="Meng S."/>
            <person name="Li G."/>
            <person name="Viehrig K."/>
            <person name="Ye F."/>
            <person name="Su P."/>
            <person name="Kiefer A.F."/>
            <person name="Nichols A."/>
            <person name="Cepeda A.J."/>
            <person name="Yan W."/>
            <person name="Fan B."/>
            <person name="Jiang Y."/>
            <person name="Adhikari A."/>
            <person name="Zheng C.-J."/>
            <person name="Schuster L."/>
            <person name="Cowan T.M."/>
            <person name="Smanski M.J."/>
            <person name="Chevrette M.G."/>
            <person name="De Carvalho L.P.S."/>
            <person name="Shen B."/>
        </authorList>
    </citation>
    <scope>NUCLEOTIDE SEQUENCE [LARGE SCALE GENOMIC DNA]</scope>
    <source>
        <strain evidence="6 7">NPDC020327</strain>
    </source>
</reference>
<dbReference type="SUPFAM" id="SSF52151">
    <property type="entry name" value="FabD/lysophospholipase-like"/>
    <property type="match status" value="1"/>
</dbReference>
<dbReference type="SUPFAM" id="SSF55048">
    <property type="entry name" value="Probable ACP-binding domain of malonyl-CoA ACP transacylase"/>
    <property type="match status" value="1"/>
</dbReference>
<feature type="domain" description="Malonyl-CoA:ACP transacylase (MAT)" evidence="5">
    <location>
        <begin position="28"/>
        <end position="319"/>
    </location>
</feature>
<keyword evidence="2 6" id="KW-0808">Transferase</keyword>
<dbReference type="PANTHER" id="PTHR42681:SF1">
    <property type="entry name" value="MALONYL-COA-ACYL CARRIER PROTEIN TRANSACYLASE, MITOCHONDRIAL"/>
    <property type="match status" value="1"/>
</dbReference>
<dbReference type="RefSeq" id="WP_055471523.1">
    <property type="nucleotide sequence ID" value="NZ_JBIRWE010000001.1"/>
</dbReference>
<keyword evidence="3 6" id="KW-0012">Acyltransferase</keyword>
<comment type="caution">
    <text evidence="6">The sequence shown here is derived from an EMBL/GenBank/DDBJ whole genome shotgun (WGS) entry which is preliminary data.</text>
</comment>
<gene>
    <name evidence="6" type="ORF">ACH429_03350</name>
</gene>
<dbReference type="GO" id="GO:0004314">
    <property type="term" value="F:[acyl-carrier-protein] S-malonyltransferase activity"/>
    <property type="evidence" value="ECO:0007669"/>
    <property type="project" value="UniProtKB-EC"/>
</dbReference>
<dbReference type="PANTHER" id="PTHR42681">
    <property type="entry name" value="MALONYL-COA-ACYL CARRIER PROTEIN TRANSACYLASE, MITOCHONDRIAL"/>
    <property type="match status" value="1"/>
</dbReference>
<evidence type="ECO:0000256" key="4">
    <source>
        <dbReference type="ARBA" id="ARBA00048462"/>
    </source>
</evidence>
<dbReference type="InterPro" id="IPR016035">
    <property type="entry name" value="Acyl_Trfase/lysoPLipase"/>
</dbReference>
<protein>
    <recommendedName>
        <fullName evidence="1">[acyl-carrier-protein] S-malonyltransferase</fullName>
        <ecNumber evidence="1">2.3.1.39</ecNumber>
    </recommendedName>
</protein>
<dbReference type="EMBL" id="JBIRWE010000001">
    <property type="protein sequence ID" value="MFI1963168.1"/>
    <property type="molecule type" value="Genomic_DNA"/>
</dbReference>
<dbReference type="EC" id="2.3.1.39" evidence="1"/>
<evidence type="ECO:0000256" key="3">
    <source>
        <dbReference type="ARBA" id="ARBA00023315"/>
    </source>
</evidence>
<evidence type="ECO:0000259" key="5">
    <source>
        <dbReference type="SMART" id="SM00827"/>
    </source>
</evidence>
<dbReference type="Pfam" id="PF00698">
    <property type="entry name" value="Acyl_transf_1"/>
    <property type="match status" value="1"/>
</dbReference>
<keyword evidence="7" id="KW-1185">Reference proteome</keyword>
<comment type="catalytic activity">
    <reaction evidence="4">
        <text>holo-[ACP] + malonyl-CoA = malonyl-[ACP] + CoA</text>
        <dbReference type="Rhea" id="RHEA:41792"/>
        <dbReference type="Rhea" id="RHEA-COMP:9623"/>
        <dbReference type="Rhea" id="RHEA-COMP:9685"/>
        <dbReference type="ChEBI" id="CHEBI:57287"/>
        <dbReference type="ChEBI" id="CHEBI:57384"/>
        <dbReference type="ChEBI" id="CHEBI:64479"/>
        <dbReference type="ChEBI" id="CHEBI:78449"/>
        <dbReference type="EC" id="2.3.1.39"/>
    </reaction>
</comment>
<evidence type="ECO:0000256" key="1">
    <source>
        <dbReference type="ARBA" id="ARBA00013258"/>
    </source>
</evidence>
<dbReference type="InterPro" id="IPR016036">
    <property type="entry name" value="Malonyl_transacylase_ACP-bd"/>
</dbReference>
<dbReference type="Proteomes" id="UP001611548">
    <property type="component" value="Unassembled WGS sequence"/>
</dbReference>
<dbReference type="InterPro" id="IPR001227">
    <property type="entry name" value="Ac_transferase_dom_sf"/>
</dbReference>
<evidence type="ECO:0000313" key="6">
    <source>
        <dbReference type="EMBL" id="MFI1963168.1"/>
    </source>
</evidence>
<dbReference type="Gene3D" id="3.40.366.10">
    <property type="entry name" value="Malonyl-Coenzyme A Acyl Carrier Protein, domain 2"/>
    <property type="match status" value="1"/>
</dbReference>
<dbReference type="InterPro" id="IPR014043">
    <property type="entry name" value="Acyl_transferase_dom"/>
</dbReference>
<evidence type="ECO:0000313" key="7">
    <source>
        <dbReference type="Proteomes" id="UP001611548"/>
    </source>
</evidence>
<dbReference type="InterPro" id="IPR050858">
    <property type="entry name" value="Mal-CoA-ACP_Trans/PKS_FabD"/>
</dbReference>
<accession>A0ABW7UL05</accession>
<dbReference type="SMART" id="SM00827">
    <property type="entry name" value="PKS_AT"/>
    <property type="match status" value="1"/>
</dbReference>